<name>A0A2S7EXG5_9XANT</name>
<dbReference type="GO" id="GO:0005829">
    <property type="term" value="C:cytosol"/>
    <property type="evidence" value="ECO:0007669"/>
    <property type="project" value="TreeGrafter"/>
</dbReference>
<evidence type="ECO:0000313" key="6">
    <source>
        <dbReference type="Proteomes" id="UP000238261"/>
    </source>
</evidence>
<dbReference type="InterPro" id="IPR001155">
    <property type="entry name" value="OxRdtase_FMN_N"/>
</dbReference>
<sequence length="369" mass="39734">MSQLFASYDLPGRTLRNRIVMAPMTRSRSEGFVANMLNARYYQQRASAGLIITEGTPVSPQGQGYAAVPALYSDAQIAGWNLVTDAVHEASGSIFAQLWHVGRMSHASLQPGGGAPVGPSDQSVERIPGNRVFIDFPDGGRGPADPTPPRALSSDEIPAIETDFVSAAYNAINAGFDGVEIHAANGYLLEQFLNADLNGHEDRYGGTIENRARLILETVDNVAAGIGAEKVGIRLSPRSQLFVPDYQDNEATYLYLAAELGKRGLAYVHLVDNRVRGESVLGVSFLKQFKAAYRGTVILAGGLTRESAIRLIDAGLIDLAAFGQPFIANPDLVDRFQRDLPPATPDPATYYDGGEQGYTDYPVYAVPLD</sequence>
<dbReference type="AlphaFoldDB" id="A0A2S7EXG5"/>
<dbReference type="FunFam" id="3.20.20.70:FF:000059">
    <property type="entry name" value="N-ethylmaleimide reductase, FMN-linked"/>
    <property type="match status" value="1"/>
</dbReference>
<evidence type="ECO:0000256" key="2">
    <source>
        <dbReference type="ARBA" id="ARBA00005979"/>
    </source>
</evidence>
<dbReference type="PANTHER" id="PTHR22893">
    <property type="entry name" value="NADH OXIDOREDUCTASE-RELATED"/>
    <property type="match status" value="1"/>
</dbReference>
<dbReference type="CDD" id="cd02933">
    <property type="entry name" value="OYE_like_FMN"/>
    <property type="match status" value="1"/>
</dbReference>
<keyword evidence="6" id="KW-1185">Reference proteome</keyword>
<organism evidence="5 6">
    <name type="scientific">Xanthomonas hyacinthi</name>
    <dbReference type="NCBI Taxonomy" id="56455"/>
    <lineage>
        <taxon>Bacteria</taxon>
        <taxon>Pseudomonadati</taxon>
        <taxon>Pseudomonadota</taxon>
        <taxon>Gammaproteobacteria</taxon>
        <taxon>Lysobacterales</taxon>
        <taxon>Lysobacteraceae</taxon>
        <taxon>Xanthomonas</taxon>
    </lineage>
</organism>
<comment type="caution">
    <text evidence="5">The sequence shown here is derived from an EMBL/GenBank/DDBJ whole genome shotgun (WGS) entry which is preliminary data.</text>
</comment>
<dbReference type="InterPro" id="IPR013785">
    <property type="entry name" value="Aldolase_TIM"/>
</dbReference>
<dbReference type="SUPFAM" id="SSF51395">
    <property type="entry name" value="FMN-linked oxidoreductases"/>
    <property type="match status" value="1"/>
</dbReference>
<evidence type="ECO:0000256" key="3">
    <source>
        <dbReference type="ARBA" id="ARBA00023002"/>
    </source>
</evidence>
<dbReference type="InterPro" id="IPR045247">
    <property type="entry name" value="Oye-like"/>
</dbReference>
<dbReference type="RefSeq" id="WP_046980730.1">
    <property type="nucleotide sequence ID" value="NZ_CP043476.1"/>
</dbReference>
<gene>
    <name evidence="5" type="ORF">XhyaCFBP1156_08655</name>
</gene>
<evidence type="ECO:0000256" key="1">
    <source>
        <dbReference type="ARBA" id="ARBA00001917"/>
    </source>
</evidence>
<evidence type="ECO:0000259" key="4">
    <source>
        <dbReference type="Pfam" id="PF00724"/>
    </source>
</evidence>
<protein>
    <submittedName>
        <fullName evidence="5">Alkene reductase</fullName>
    </submittedName>
</protein>
<dbReference type="Pfam" id="PF00724">
    <property type="entry name" value="Oxidored_FMN"/>
    <property type="match status" value="1"/>
</dbReference>
<accession>A0A2S7EXG5</accession>
<comment type="similarity">
    <text evidence="2">Belongs to the NADH:flavin oxidoreductase/NADH oxidase family.</text>
</comment>
<reference evidence="6" key="1">
    <citation type="submission" date="2016-08" db="EMBL/GenBank/DDBJ databases">
        <authorList>
            <person name="Merda D."/>
            <person name="Briand M."/>
            <person name="Taghouti G."/>
            <person name="Carrere S."/>
            <person name="Gouzy J."/>
            <person name="Portier P."/>
            <person name="Jacques M.-A."/>
            <person name="Fischer-Le Saux M."/>
        </authorList>
    </citation>
    <scope>NUCLEOTIDE SEQUENCE [LARGE SCALE GENOMIC DNA]</scope>
    <source>
        <strain evidence="6">CFBP1156</strain>
    </source>
</reference>
<dbReference type="GO" id="GO:0010181">
    <property type="term" value="F:FMN binding"/>
    <property type="evidence" value="ECO:0007669"/>
    <property type="project" value="InterPro"/>
</dbReference>
<dbReference type="PANTHER" id="PTHR22893:SF91">
    <property type="entry name" value="NADPH DEHYDROGENASE 2-RELATED"/>
    <property type="match status" value="1"/>
</dbReference>
<feature type="domain" description="NADH:flavin oxidoreductase/NADH oxidase N-terminal" evidence="4">
    <location>
        <begin position="4"/>
        <end position="341"/>
    </location>
</feature>
<dbReference type="OrthoDB" id="8523426at2"/>
<keyword evidence="3" id="KW-0560">Oxidoreductase</keyword>
<proteinExistence type="inferred from homology"/>
<dbReference type="Proteomes" id="UP000238261">
    <property type="component" value="Unassembled WGS sequence"/>
</dbReference>
<evidence type="ECO:0000313" key="5">
    <source>
        <dbReference type="EMBL" id="PPU97852.1"/>
    </source>
</evidence>
<comment type="cofactor">
    <cofactor evidence="1">
        <name>FMN</name>
        <dbReference type="ChEBI" id="CHEBI:58210"/>
    </cofactor>
</comment>
<dbReference type="GO" id="GO:0016628">
    <property type="term" value="F:oxidoreductase activity, acting on the CH-CH group of donors, NAD or NADP as acceptor"/>
    <property type="evidence" value="ECO:0007669"/>
    <property type="project" value="UniProtKB-ARBA"/>
</dbReference>
<dbReference type="Gene3D" id="3.20.20.70">
    <property type="entry name" value="Aldolase class I"/>
    <property type="match status" value="1"/>
</dbReference>
<dbReference type="EMBL" id="MDEG01000006">
    <property type="protein sequence ID" value="PPU97852.1"/>
    <property type="molecule type" value="Genomic_DNA"/>
</dbReference>